<proteinExistence type="predicted"/>
<evidence type="ECO:0000313" key="2">
    <source>
        <dbReference type="Proteomes" id="UP000255549"/>
    </source>
</evidence>
<name>A0A380G969_STAIN</name>
<accession>A0A380G969</accession>
<protein>
    <submittedName>
        <fullName evidence="1">PVL orf 52-like protein</fullName>
    </submittedName>
</protein>
<dbReference type="Proteomes" id="UP000255549">
    <property type="component" value="Unassembled WGS sequence"/>
</dbReference>
<organism evidence="1 2">
    <name type="scientific">Staphylococcus intermedius NCTC 11048</name>
    <dbReference type="NCBI Taxonomy" id="1141106"/>
    <lineage>
        <taxon>Bacteria</taxon>
        <taxon>Bacillati</taxon>
        <taxon>Bacillota</taxon>
        <taxon>Bacilli</taxon>
        <taxon>Bacillales</taxon>
        <taxon>Staphylococcaceae</taxon>
        <taxon>Staphylococcus</taxon>
        <taxon>Staphylococcus intermedius group</taxon>
    </lineage>
</organism>
<keyword evidence="2" id="KW-1185">Reference proteome</keyword>
<dbReference type="STRING" id="1141106.GCA_000308095_00774"/>
<dbReference type="EMBL" id="UHDP01000003">
    <property type="protein sequence ID" value="SUM47684.1"/>
    <property type="molecule type" value="Genomic_DNA"/>
</dbReference>
<dbReference type="AlphaFoldDB" id="A0A380G969"/>
<evidence type="ECO:0000313" key="1">
    <source>
        <dbReference type="EMBL" id="SUM47684.1"/>
    </source>
</evidence>
<gene>
    <name evidence="1" type="ORF">NCTC11048_02769</name>
</gene>
<dbReference type="OrthoDB" id="2414282at2"/>
<sequence>MMKTKTKKEMSLHELIQWAWENDIKSNVFYGSLGGRVEFNSHTHLFTLGVESTETFIVEVEEEITEETEIPVLVELFMSGLDEIIHTYHRTSIGEAIGEVHKGAEALPTAFYMLNDDMTMTVIWRDGELVE</sequence>
<dbReference type="RefSeq" id="WP_081583096.1">
    <property type="nucleotide sequence ID" value="NZ_PPQH01000071.1"/>
</dbReference>
<reference evidence="1 2" key="1">
    <citation type="submission" date="2018-06" db="EMBL/GenBank/DDBJ databases">
        <authorList>
            <consortium name="Pathogen Informatics"/>
            <person name="Doyle S."/>
        </authorList>
    </citation>
    <scope>NUCLEOTIDE SEQUENCE [LARGE SCALE GENOMIC DNA]</scope>
    <source>
        <strain evidence="2">NCTC 11048</strain>
    </source>
</reference>